<name>A0A371E567_MUCPR</name>
<proteinExistence type="predicted"/>
<dbReference type="OrthoDB" id="1431846at2759"/>
<organism evidence="1 2">
    <name type="scientific">Mucuna pruriens</name>
    <name type="common">Velvet bean</name>
    <name type="synonym">Dolichos pruriens</name>
    <dbReference type="NCBI Taxonomy" id="157652"/>
    <lineage>
        <taxon>Eukaryota</taxon>
        <taxon>Viridiplantae</taxon>
        <taxon>Streptophyta</taxon>
        <taxon>Embryophyta</taxon>
        <taxon>Tracheophyta</taxon>
        <taxon>Spermatophyta</taxon>
        <taxon>Magnoliopsida</taxon>
        <taxon>eudicotyledons</taxon>
        <taxon>Gunneridae</taxon>
        <taxon>Pentapetalae</taxon>
        <taxon>rosids</taxon>
        <taxon>fabids</taxon>
        <taxon>Fabales</taxon>
        <taxon>Fabaceae</taxon>
        <taxon>Papilionoideae</taxon>
        <taxon>50 kb inversion clade</taxon>
        <taxon>NPAAA clade</taxon>
        <taxon>indigoferoid/millettioid clade</taxon>
        <taxon>Phaseoleae</taxon>
        <taxon>Mucuna</taxon>
    </lineage>
</organism>
<dbReference type="Proteomes" id="UP000257109">
    <property type="component" value="Unassembled WGS sequence"/>
</dbReference>
<evidence type="ECO:0000313" key="1">
    <source>
        <dbReference type="EMBL" id="RDX61137.1"/>
    </source>
</evidence>
<gene>
    <name evidence="1" type="ORF">CR513_60659</name>
</gene>
<accession>A0A371E567</accession>
<protein>
    <submittedName>
        <fullName evidence="1">Uncharacterized protein</fullName>
    </submittedName>
</protein>
<sequence length="207" mass="23379">MEFDPSFQGPQNLPYLSSLFPENPNLKAPNTHQAMFSSQSSILIPPSPPPIMFHPFQDHIMNVPTHNSAFAMEDPSLYGISTHCDGGSSLGGFVNIQRHHSVMLAPNNNNALHGHSKGKIIWDFSQRTMIHQFEASSSRSSPSPLSLSNEYGLLMNEYHWDNDQRMQQKMKLIKVENDANIANDNIIKGQWSPDEDRFFLKTLTTKN</sequence>
<keyword evidence="2" id="KW-1185">Reference proteome</keyword>
<reference evidence="1" key="1">
    <citation type="submission" date="2018-05" db="EMBL/GenBank/DDBJ databases">
        <title>Draft genome of Mucuna pruriens seed.</title>
        <authorList>
            <person name="Nnadi N.E."/>
            <person name="Vos R."/>
            <person name="Hasami M.H."/>
            <person name="Devisetty U.K."/>
            <person name="Aguiy J.C."/>
        </authorList>
    </citation>
    <scope>NUCLEOTIDE SEQUENCE [LARGE SCALE GENOMIC DNA]</scope>
    <source>
        <strain evidence="1">JCA_2017</strain>
    </source>
</reference>
<dbReference type="AlphaFoldDB" id="A0A371E567"/>
<dbReference type="EMBL" id="QJKJ01016327">
    <property type="protein sequence ID" value="RDX61137.1"/>
    <property type="molecule type" value="Genomic_DNA"/>
</dbReference>
<comment type="caution">
    <text evidence="1">The sequence shown here is derived from an EMBL/GenBank/DDBJ whole genome shotgun (WGS) entry which is preliminary data.</text>
</comment>
<feature type="non-terminal residue" evidence="1">
    <location>
        <position position="1"/>
    </location>
</feature>
<evidence type="ECO:0000313" key="2">
    <source>
        <dbReference type="Proteomes" id="UP000257109"/>
    </source>
</evidence>